<dbReference type="EMBL" id="FWPT01000003">
    <property type="protein sequence ID" value="SMA43916.1"/>
    <property type="molecule type" value="Genomic_DNA"/>
</dbReference>
<dbReference type="PRINTS" id="PR00081">
    <property type="entry name" value="GDHRDH"/>
</dbReference>
<evidence type="ECO:0000259" key="4">
    <source>
        <dbReference type="SMART" id="SM00822"/>
    </source>
</evidence>
<gene>
    <name evidence="5" type="primary">fabG3</name>
    <name evidence="5" type="ORF">EHSB41UT_01697</name>
</gene>
<feature type="domain" description="Ketoreductase" evidence="4">
    <location>
        <begin position="6"/>
        <end position="195"/>
    </location>
</feature>
<dbReference type="Pfam" id="PF00106">
    <property type="entry name" value="adh_short"/>
    <property type="match status" value="1"/>
</dbReference>
<keyword evidence="2 5" id="KW-0560">Oxidoreductase</keyword>
<dbReference type="AlphaFoldDB" id="A0A1X7AIK6"/>
<dbReference type="EC" id="1.1.1.53" evidence="5"/>
<dbReference type="SUPFAM" id="SSF51735">
    <property type="entry name" value="NAD(P)-binding Rossmann-fold domains"/>
    <property type="match status" value="1"/>
</dbReference>
<evidence type="ECO:0000256" key="1">
    <source>
        <dbReference type="ARBA" id="ARBA00006484"/>
    </source>
</evidence>
<dbReference type="InterPro" id="IPR002347">
    <property type="entry name" value="SDR_fam"/>
</dbReference>
<dbReference type="FunFam" id="3.40.50.720:FF:000215">
    <property type="entry name" value="3-hydroxyacyl-CoA dehydrogenase type-2"/>
    <property type="match status" value="1"/>
</dbReference>
<dbReference type="InterPro" id="IPR020904">
    <property type="entry name" value="Sc_DH/Rdtase_CS"/>
</dbReference>
<evidence type="ECO:0000313" key="5">
    <source>
        <dbReference type="EMBL" id="SMA43916.1"/>
    </source>
</evidence>
<dbReference type="PRINTS" id="PR00080">
    <property type="entry name" value="SDRFAMILY"/>
</dbReference>
<accession>A0A1X7AIK6</accession>
<dbReference type="Proteomes" id="UP000196573">
    <property type="component" value="Unassembled WGS sequence"/>
</dbReference>
<protein>
    <submittedName>
        <fullName evidence="5">3-alpha-(Or 20-beta)-hydroxysteroid dehydrogenase</fullName>
        <ecNumber evidence="5">1.1.1.53</ecNumber>
    </submittedName>
</protein>
<dbReference type="SMART" id="SM00822">
    <property type="entry name" value="PKS_KR"/>
    <property type="match status" value="1"/>
</dbReference>
<evidence type="ECO:0000313" key="6">
    <source>
        <dbReference type="Proteomes" id="UP000196573"/>
    </source>
</evidence>
<sequence>MDLQNKVAVVTGGASGLGQAAVRALVAKGAKAVIFDLNAEAGAAMVAELGSDKVFAAQVNVTDEASVQSGLDQAMEAFGDLHIIVNCAGIGPPAKVIDREGQPLPLDSFKKIVDINLNGTFNVLRLAAAKMQHNQPVNDDQGRGVIINVASVAAFDGQIGQPAYAASKAGIVGMTLPIARELARYGIRVNTIAPGLFMTPLAASLPEAAIESLGKSVEYPKRLGNPEEFAHLVVCMAENDYFNGETVRLDGSIRMAAR</sequence>
<dbReference type="RefSeq" id="WP_087108785.1">
    <property type="nucleotide sequence ID" value="NZ_CBCSCN010000008.1"/>
</dbReference>
<comment type="similarity">
    <text evidence="1 3">Belongs to the short-chain dehydrogenases/reductases (SDR) family.</text>
</comment>
<dbReference type="PROSITE" id="PS00061">
    <property type="entry name" value="ADH_SHORT"/>
    <property type="match status" value="1"/>
</dbReference>
<dbReference type="PANTHER" id="PTHR43658:SF8">
    <property type="entry name" value="17-BETA-HYDROXYSTEROID DEHYDROGENASE 14-RELATED"/>
    <property type="match status" value="1"/>
</dbReference>
<organism evidence="5 6">
    <name type="scientific">Parendozoicomonas haliclonae</name>
    <dbReference type="NCBI Taxonomy" id="1960125"/>
    <lineage>
        <taxon>Bacteria</taxon>
        <taxon>Pseudomonadati</taxon>
        <taxon>Pseudomonadota</taxon>
        <taxon>Gammaproteobacteria</taxon>
        <taxon>Oceanospirillales</taxon>
        <taxon>Endozoicomonadaceae</taxon>
        <taxon>Parendozoicomonas</taxon>
    </lineage>
</organism>
<dbReference type="GO" id="GO:0047044">
    <property type="term" value="F:androstan-3-alpha,17-beta-diol dehydrogenase (NAD+) activity"/>
    <property type="evidence" value="ECO:0007669"/>
    <property type="project" value="UniProtKB-EC"/>
</dbReference>
<dbReference type="OrthoDB" id="9794138at2"/>
<dbReference type="PANTHER" id="PTHR43658">
    <property type="entry name" value="SHORT-CHAIN DEHYDROGENASE/REDUCTASE"/>
    <property type="match status" value="1"/>
</dbReference>
<keyword evidence="6" id="KW-1185">Reference proteome</keyword>
<name>A0A1X7AIK6_9GAMM</name>
<evidence type="ECO:0000256" key="3">
    <source>
        <dbReference type="RuleBase" id="RU000363"/>
    </source>
</evidence>
<evidence type="ECO:0000256" key="2">
    <source>
        <dbReference type="ARBA" id="ARBA00023002"/>
    </source>
</evidence>
<reference evidence="5 6" key="1">
    <citation type="submission" date="2017-03" db="EMBL/GenBank/DDBJ databases">
        <authorList>
            <person name="Afonso C.L."/>
            <person name="Miller P.J."/>
            <person name="Scott M.A."/>
            <person name="Spackman E."/>
            <person name="Goraichik I."/>
            <person name="Dimitrov K.M."/>
            <person name="Suarez D.L."/>
            <person name="Swayne D.E."/>
        </authorList>
    </citation>
    <scope>NUCLEOTIDE SEQUENCE [LARGE SCALE GENOMIC DNA]</scope>
    <source>
        <strain evidence="5">SB41UT1</strain>
    </source>
</reference>
<proteinExistence type="inferred from homology"/>
<dbReference type="InterPro" id="IPR057326">
    <property type="entry name" value="KR_dom"/>
</dbReference>
<dbReference type="CDD" id="cd05371">
    <property type="entry name" value="HSD10-like_SDR_c"/>
    <property type="match status" value="1"/>
</dbReference>
<dbReference type="Gene3D" id="3.40.50.720">
    <property type="entry name" value="NAD(P)-binding Rossmann-like Domain"/>
    <property type="match status" value="1"/>
</dbReference>
<dbReference type="InterPro" id="IPR036291">
    <property type="entry name" value="NAD(P)-bd_dom_sf"/>
</dbReference>